<keyword evidence="5 10" id="KW-1133">Transmembrane helix</keyword>
<organism evidence="11 12">
    <name type="scientific">Ornithinibacillus halotolerans</name>
    <dbReference type="NCBI Taxonomy" id="1274357"/>
    <lineage>
        <taxon>Bacteria</taxon>
        <taxon>Bacillati</taxon>
        <taxon>Bacillota</taxon>
        <taxon>Bacilli</taxon>
        <taxon>Bacillales</taxon>
        <taxon>Bacillaceae</taxon>
        <taxon>Ornithinibacillus</taxon>
    </lineage>
</organism>
<reference evidence="11" key="2">
    <citation type="submission" date="2020-09" db="EMBL/GenBank/DDBJ databases">
        <authorList>
            <person name="Sun Q."/>
            <person name="Zhou Y."/>
        </authorList>
    </citation>
    <scope>NUCLEOTIDE SEQUENCE</scope>
    <source>
        <strain evidence="11">CGMCC 1.12408</strain>
    </source>
</reference>
<accession>A0A916S6Z5</accession>
<protein>
    <recommendedName>
        <fullName evidence="10">Glycerol-3-phosphate acyltransferase</fullName>
    </recommendedName>
    <alternativeName>
        <fullName evidence="10">Acyl-PO4 G3P acyltransferase</fullName>
    </alternativeName>
    <alternativeName>
        <fullName evidence="10">Acyl-phosphate--glycerol-3-phosphate acyltransferase</fullName>
    </alternativeName>
    <alternativeName>
        <fullName evidence="10">G3P acyltransferase</fullName>
        <shortName evidence="10">GPAT</shortName>
        <ecNumber evidence="10">2.3.1.275</ecNumber>
    </alternativeName>
    <alternativeName>
        <fullName evidence="10">Lysophosphatidic acid synthase</fullName>
        <shortName evidence="10">LPA synthase</shortName>
    </alternativeName>
</protein>
<evidence type="ECO:0000256" key="3">
    <source>
        <dbReference type="ARBA" id="ARBA00022679"/>
    </source>
</evidence>
<dbReference type="PANTHER" id="PTHR30309:SF0">
    <property type="entry name" value="GLYCEROL-3-PHOSPHATE ACYLTRANSFERASE-RELATED"/>
    <property type="match status" value="1"/>
</dbReference>
<gene>
    <name evidence="10 11" type="primary">plsY</name>
    <name evidence="11" type="ORF">GCM10008025_29690</name>
</gene>
<evidence type="ECO:0000256" key="10">
    <source>
        <dbReference type="HAMAP-Rule" id="MF_01043"/>
    </source>
</evidence>
<dbReference type="GO" id="GO:0043772">
    <property type="term" value="F:acyl-phosphate glycerol-3-phosphate acyltransferase activity"/>
    <property type="evidence" value="ECO:0007669"/>
    <property type="project" value="UniProtKB-UniRule"/>
</dbReference>
<keyword evidence="6 10" id="KW-0443">Lipid metabolism</keyword>
<dbReference type="InterPro" id="IPR003811">
    <property type="entry name" value="G3P_acylTferase_PlsY"/>
</dbReference>
<evidence type="ECO:0000256" key="5">
    <source>
        <dbReference type="ARBA" id="ARBA00022989"/>
    </source>
</evidence>
<sequence length="207" mass="22764">MFIVISLLIGYIFGCLHGSQLVGKYKKIDIKKSGVKNAGASNTTILLGWKYGVLVGFIDIFKGTVAVLLVLLILNANDITGNNQILLAYLTSLAVILGHNFPITMKFSGGKGTASLVGILLAIDWKIALIGIGILIIVTLATDYLAIGVMLMYISFLITTFYYFGLEPTWIVMILTVLSIVKHIDNYKRIRNKQETKLSSMFRKKVA</sequence>
<keyword evidence="1 10" id="KW-1003">Cell membrane</keyword>
<comment type="function">
    <text evidence="10">Catalyzes the transfer of an acyl group from acyl-phosphate (acyl-PO(4)) to glycerol-3-phosphate (G3P) to form lysophosphatidic acid (LPA). This enzyme utilizes acyl-phosphate as fatty acyl donor, but not acyl-CoA or acyl-ACP.</text>
</comment>
<keyword evidence="8 10" id="KW-0594">Phospholipid biosynthesis</keyword>
<keyword evidence="12" id="KW-1185">Reference proteome</keyword>
<keyword evidence="2 10" id="KW-0444">Lipid biosynthesis</keyword>
<dbReference type="EC" id="2.3.1.275" evidence="10"/>
<comment type="pathway">
    <text evidence="10">Lipid metabolism; phospholipid metabolism.</text>
</comment>
<keyword evidence="4 10" id="KW-0812">Transmembrane</keyword>
<feature type="transmembrane region" description="Helical" evidence="10">
    <location>
        <begin position="51"/>
        <end position="74"/>
    </location>
</feature>
<evidence type="ECO:0000256" key="1">
    <source>
        <dbReference type="ARBA" id="ARBA00022475"/>
    </source>
</evidence>
<dbReference type="GO" id="GO:0008654">
    <property type="term" value="P:phospholipid biosynthetic process"/>
    <property type="evidence" value="ECO:0007669"/>
    <property type="project" value="UniProtKB-UniRule"/>
</dbReference>
<dbReference type="SMART" id="SM01207">
    <property type="entry name" value="G3P_acyltransf"/>
    <property type="match status" value="1"/>
</dbReference>
<evidence type="ECO:0000256" key="8">
    <source>
        <dbReference type="ARBA" id="ARBA00023209"/>
    </source>
</evidence>
<evidence type="ECO:0000313" key="11">
    <source>
        <dbReference type="EMBL" id="GGA84619.1"/>
    </source>
</evidence>
<dbReference type="GO" id="GO:0005886">
    <property type="term" value="C:plasma membrane"/>
    <property type="evidence" value="ECO:0007669"/>
    <property type="project" value="UniProtKB-SubCell"/>
</dbReference>
<evidence type="ECO:0000256" key="7">
    <source>
        <dbReference type="ARBA" id="ARBA00023136"/>
    </source>
</evidence>
<dbReference type="Pfam" id="PF02660">
    <property type="entry name" value="G3P_acyltransf"/>
    <property type="match status" value="1"/>
</dbReference>
<feature type="transmembrane region" description="Helical" evidence="10">
    <location>
        <begin position="115"/>
        <end position="137"/>
    </location>
</feature>
<keyword evidence="3 10" id="KW-0808">Transferase</keyword>
<dbReference type="AlphaFoldDB" id="A0A916S6Z5"/>
<comment type="catalytic activity">
    <reaction evidence="10">
        <text>an acyl phosphate + sn-glycerol 3-phosphate = a 1-acyl-sn-glycero-3-phosphate + phosphate</text>
        <dbReference type="Rhea" id="RHEA:34075"/>
        <dbReference type="ChEBI" id="CHEBI:43474"/>
        <dbReference type="ChEBI" id="CHEBI:57597"/>
        <dbReference type="ChEBI" id="CHEBI:57970"/>
        <dbReference type="ChEBI" id="CHEBI:59918"/>
        <dbReference type="EC" id="2.3.1.275"/>
    </reaction>
</comment>
<keyword evidence="11" id="KW-0012">Acyltransferase</keyword>
<proteinExistence type="inferred from homology"/>
<feature type="transmembrane region" description="Helical" evidence="10">
    <location>
        <begin position="144"/>
        <end position="164"/>
    </location>
</feature>
<feature type="transmembrane region" description="Helical" evidence="10">
    <location>
        <begin position="86"/>
        <end position="103"/>
    </location>
</feature>
<dbReference type="HAMAP" id="MF_01043">
    <property type="entry name" value="PlsY"/>
    <property type="match status" value="1"/>
</dbReference>
<evidence type="ECO:0000256" key="9">
    <source>
        <dbReference type="ARBA" id="ARBA00023264"/>
    </source>
</evidence>
<feature type="transmembrane region" description="Helical" evidence="10">
    <location>
        <begin position="170"/>
        <end position="187"/>
    </location>
</feature>
<evidence type="ECO:0000256" key="6">
    <source>
        <dbReference type="ARBA" id="ARBA00023098"/>
    </source>
</evidence>
<comment type="subcellular location">
    <subcellularLocation>
        <location evidence="10">Cell membrane</location>
        <topology evidence="10">Multi-pass membrane protein</topology>
    </subcellularLocation>
</comment>
<comment type="caution">
    <text evidence="11">The sequence shown here is derived from an EMBL/GenBank/DDBJ whole genome shotgun (WGS) entry which is preliminary data.</text>
</comment>
<dbReference type="PANTHER" id="PTHR30309">
    <property type="entry name" value="INNER MEMBRANE PROTEIN YGIH"/>
    <property type="match status" value="1"/>
</dbReference>
<name>A0A916S6Z5_9BACI</name>
<reference evidence="11" key="1">
    <citation type="journal article" date="2014" name="Int. J. Syst. Evol. Microbiol.">
        <title>Complete genome sequence of Corynebacterium casei LMG S-19264T (=DSM 44701T), isolated from a smear-ripened cheese.</title>
        <authorList>
            <consortium name="US DOE Joint Genome Institute (JGI-PGF)"/>
            <person name="Walter F."/>
            <person name="Albersmeier A."/>
            <person name="Kalinowski J."/>
            <person name="Ruckert C."/>
        </authorList>
    </citation>
    <scope>NUCLEOTIDE SEQUENCE</scope>
    <source>
        <strain evidence="11">CGMCC 1.12408</strain>
    </source>
</reference>
<keyword evidence="7 10" id="KW-0472">Membrane</keyword>
<evidence type="ECO:0000256" key="4">
    <source>
        <dbReference type="ARBA" id="ARBA00022692"/>
    </source>
</evidence>
<dbReference type="Proteomes" id="UP000613512">
    <property type="component" value="Unassembled WGS sequence"/>
</dbReference>
<evidence type="ECO:0000256" key="2">
    <source>
        <dbReference type="ARBA" id="ARBA00022516"/>
    </source>
</evidence>
<keyword evidence="9 10" id="KW-1208">Phospholipid metabolism</keyword>
<dbReference type="EMBL" id="BMEY01000017">
    <property type="protein sequence ID" value="GGA84619.1"/>
    <property type="molecule type" value="Genomic_DNA"/>
</dbReference>
<evidence type="ECO:0000313" key="12">
    <source>
        <dbReference type="Proteomes" id="UP000613512"/>
    </source>
</evidence>
<comment type="similarity">
    <text evidence="10">Belongs to the PlsY family.</text>
</comment>
<comment type="subunit">
    <text evidence="10">Probably interacts with PlsX.</text>
</comment>
<dbReference type="RefSeq" id="WP_188385460.1">
    <property type="nucleotide sequence ID" value="NZ_BMEY01000017.1"/>
</dbReference>